<feature type="compositionally biased region" description="Polar residues" evidence="12">
    <location>
        <begin position="1"/>
        <end position="12"/>
    </location>
</feature>
<accession>A0A433DBL8</accession>
<gene>
    <name evidence="14" type="ORF">BC936DRAFT_144796</name>
</gene>
<evidence type="ECO:0000256" key="11">
    <source>
        <dbReference type="ARBA" id="ARBA00023568"/>
    </source>
</evidence>
<feature type="transmembrane region" description="Helical" evidence="13">
    <location>
        <begin position="479"/>
        <end position="503"/>
    </location>
</feature>
<keyword evidence="9 13" id="KW-0472">Membrane</keyword>
<evidence type="ECO:0000256" key="1">
    <source>
        <dbReference type="ARBA" id="ARBA00004477"/>
    </source>
</evidence>
<proteinExistence type="inferred from homology"/>
<organism evidence="14 15">
    <name type="scientific">Jimgerdemannia flammicorona</name>
    <dbReference type="NCBI Taxonomy" id="994334"/>
    <lineage>
        <taxon>Eukaryota</taxon>
        <taxon>Fungi</taxon>
        <taxon>Fungi incertae sedis</taxon>
        <taxon>Mucoromycota</taxon>
        <taxon>Mucoromycotina</taxon>
        <taxon>Endogonomycetes</taxon>
        <taxon>Endogonales</taxon>
        <taxon>Endogonaceae</taxon>
        <taxon>Jimgerdemannia</taxon>
    </lineage>
</organism>
<evidence type="ECO:0000256" key="4">
    <source>
        <dbReference type="ARBA" id="ARBA00013244"/>
    </source>
</evidence>
<dbReference type="EMBL" id="RBNI01003540">
    <property type="protein sequence ID" value="RUP48241.1"/>
    <property type="molecule type" value="Genomic_DNA"/>
</dbReference>
<feature type="transmembrane region" description="Helical" evidence="13">
    <location>
        <begin position="515"/>
        <end position="535"/>
    </location>
</feature>
<dbReference type="InterPro" id="IPR014371">
    <property type="entry name" value="Oat_ACAT_DAG_ARE"/>
</dbReference>
<dbReference type="AlphaFoldDB" id="A0A433DBL8"/>
<feature type="transmembrane region" description="Helical" evidence="13">
    <location>
        <begin position="547"/>
        <end position="570"/>
    </location>
</feature>
<reference evidence="14 15" key="1">
    <citation type="journal article" date="2018" name="New Phytol.">
        <title>Phylogenomics of Endogonaceae and evolution of mycorrhizas within Mucoromycota.</title>
        <authorList>
            <person name="Chang Y."/>
            <person name="Desiro A."/>
            <person name="Na H."/>
            <person name="Sandor L."/>
            <person name="Lipzen A."/>
            <person name="Clum A."/>
            <person name="Barry K."/>
            <person name="Grigoriev I.V."/>
            <person name="Martin F.M."/>
            <person name="Stajich J.E."/>
            <person name="Smith M.E."/>
            <person name="Bonito G."/>
            <person name="Spatafora J.W."/>
        </authorList>
    </citation>
    <scope>NUCLEOTIDE SEQUENCE [LARGE SCALE GENOMIC DNA]</scope>
    <source>
        <strain evidence="14 15">GMNB39</strain>
    </source>
</reference>
<dbReference type="GO" id="GO:0005789">
    <property type="term" value="C:endoplasmic reticulum membrane"/>
    <property type="evidence" value="ECO:0007669"/>
    <property type="project" value="UniProtKB-SubCell"/>
</dbReference>
<comment type="caution">
    <text evidence="14">The sequence shown here is derived from an EMBL/GenBank/DDBJ whole genome shotgun (WGS) entry which is preliminary data.</text>
</comment>
<evidence type="ECO:0000256" key="9">
    <source>
        <dbReference type="ARBA" id="ARBA00023136"/>
    </source>
</evidence>
<keyword evidence="8 13" id="KW-1133">Transmembrane helix</keyword>
<evidence type="ECO:0000256" key="5">
    <source>
        <dbReference type="ARBA" id="ARBA00022679"/>
    </source>
</evidence>
<keyword evidence="15" id="KW-1185">Reference proteome</keyword>
<dbReference type="Proteomes" id="UP000268093">
    <property type="component" value="Unassembled WGS sequence"/>
</dbReference>
<feature type="compositionally biased region" description="Basic residues" evidence="12">
    <location>
        <begin position="48"/>
        <end position="59"/>
    </location>
</feature>
<evidence type="ECO:0000256" key="3">
    <source>
        <dbReference type="ARBA" id="ARBA00009010"/>
    </source>
</evidence>
<comment type="subcellular location">
    <subcellularLocation>
        <location evidence="1">Endoplasmic reticulum membrane</location>
        <topology evidence="1">Multi-pass membrane protein</topology>
    </subcellularLocation>
</comment>
<evidence type="ECO:0000313" key="14">
    <source>
        <dbReference type="EMBL" id="RUP48241.1"/>
    </source>
</evidence>
<sequence length="594" mass="68172">MSTLTNRSQRIVTDSEDDVDPRQRRKRDLKMSTKPAASTPIDEEEKPKGKKRDYRHTHPIHTEGKPSLLSKEAPPENYSGFLRLGSECRLQWFGHVHGFIGLKQIRACGSLWLLYFRHSTNTITTAPLHHHVVLILAASNIRLMIENYVKYGLLLKIPGHDIPSRDYVLFVVAWISVPISLVVAFGVEWFMAQLAKRSKDDKPGKIPLVASEAIATTLHIVNLTFLMVYPSYIIYNKIYHPIVGSAMLLIALVLLLKLISYFLVNRDLRLLYVQNKTVTDYTIAYPDNITVSNLTYFWFAPTLCYQPSYPRTDHFRPIFFIKRVSELSIAAVTMYFLAEQYALPTLENSLKAMREVDMVVILERVLKLSTTAIIIWLLIFYSFFHSFLNALSEVSLEVWRSMDLLGIGRLARESVFNHLDVIYEHRTSRFLSHIFFSLLHQVLRFDDRTFYLAWWNSGTLASYWRLWNRPVYLFFKRHVYLPSVNVGIPPVLASVIVFFISAVMHEVLVGIPTHAITGFAFWGMLGQIPLIAVTVPMEKWRGKGSGLGNTIFWITFCVVGQPAIVLMYYYQWAINHPTIAESMGVVKNTTVSVA</sequence>
<dbReference type="GO" id="GO:0004144">
    <property type="term" value="F:diacylglycerol O-acyltransferase activity"/>
    <property type="evidence" value="ECO:0007669"/>
    <property type="project" value="UniProtKB-EC"/>
</dbReference>
<dbReference type="PANTHER" id="PTHR10408">
    <property type="entry name" value="STEROL O-ACYLTRANSFERASE"/>
    <property type="match status" value="1"/>
</dbReference>
<evidence type="ECO:0000256" key="8">
    <source>
        <dbReference type="ARBA" id="ARBA00022989"/>
    </source>
</evidence>
<evidence type="ECO:0000313" key="15">
    <source>
        <dbReference type="Proteomes" id="UP000268093"/>
    </source>
</evidence>
<dbReference type="GO" id="GO:0019432">
    <property type="term" value="P:triglyceride biosynthetic process"/>
    <property type="evidence" value="ECO:0007669"/>
    <property type="project" value="TreeGrafter"/>
</dbReference>
<feature type="transmembrane region" description="Helical" evidence="13">
    <location>
        <begin position="167"/>
        <end position="192"/>
    </location>
</feature>
<feature type="transmembrane region" description="Helical" evidence="13">
    <location>
        <begin position="365"/>
        <end position="384"/>
    </location>
</feature>
<evidence type="ECO:0000256" key="12">
    <source>
        <dbReference type="SAM" id="MobiDB-lite"/>
    </source>
</evidence>
<keyword evidence="6 13" id="KW-0812">Transmembrane</keyword>
<comment type="similarity">
    <text evidence="3">Belongs to the membrane-bound acyltransferase family. Sterol o-acyltransferase subfamily.</text>
</comment>
<dbReference type="OrthoDB" id="10039049at2759"/>
<dbReference type="Pfam" id="PF03062">
    <property type="entry name" value="MBOAT"/>
    <property type="match status" value="1"/>
</dbReference>
<evidence type="ECO:0000256" key="13">
    <source>
        <dbReference type="SAM" id="Phobius"/>
    </source>
</evidence>
<keyword evidence="5" id="KW-0808">Transferase</keyword>
<evidence type="ECO:0000256" key="7">
    <source>
        <dbReference type="ARBA" id="ARBA00022824"/>
    </source>
</evidence>
<comment type="pathway">
    <text evidence="2">Lipid metabolism.</text>
</comment>
<dbReference type="PANTHER" id="PTHR10408:SF7">
    <property type="entry name" value="DIACYLGLYCEROL O-ACYLTRANSFERASE 1"/>
    <property type="match status" value="1"/>
</dbReference>
<feature type="transmembrane region" description="Helical" evidence="13">
    <location>
        <begin position="238"/>
        <end position="264"/>
    </location>
</feature>
<evidence type="ECO:0000256" key="10">
    <source>
        <dbReference type="ARBA" id="ARBA00023315"/>
    </source>
</evidence>
<evidence type="ECO:0000256" key="2">
    <source>
        <dbReference type="ARBA" id="ARBA00005189"/>
    </source>
</evidence>
<name>A0A433DBL8_9FUNG</name>
<protein>
    <recommendedName>
        <fullName evidence="4">diacylglycerol O-acyltransferase</fullName>
        <ecNumber evidence="4">2.3.1.20</ecNumber>
    </recommendedName>
</protein>
<comment type="function">
    <text evidence="11">Sterol O-acyltransferase that catalyzes the formation of stery esters.</text>
</comment>
<feature type="region of interest" description="Disordered" evidence="12">
    <location>
        <begin position="1"/>
        <end position="72"/>
    </location>
</feature>
<dbReference type="InterPro" id="IPR004299">
    <property type="entry name" value="MBOAT_fam"/>
</dbReference>
<feature type="transmembrane region" description="Helical" evidence="13">
    <location>
        <begin position="213"/>
        <end position="232"/>
    </location>
</feature>
<evidence type="ECO:0000256" key="6">
    <source>
        <dbReference type="ARBA" id="ARBA00022692"/>
    </source>
</evidence>
<keyword evidence="10" id="KW-0012">Acyltransferase</keyword>
<dbReference type="EC" id="2.3.1.20" evidence="4"/>
<keyword evidence="7" id="KW-0256">Endoplasmic reticulum</keyword>